<feature type="domain" description="Peptidase S1" evidence="4">
    <location>
        <begin position="24"/>
        <end position="244"/>
    </location>
</feature>
<dbReference type="InterPro" id="IPR001254">
    <property type="entry name" value="Trypsin_dom"/>
</dbReference>
<protein>
    <submittedName>
        <fullName evidence="5">Trypsin</fullName>
    </submittedName>
</protein>
<evidence type="ECO:0000259" key="4">
    <source>
        <dbReference type="PROSITE" id="PS50240"/>
    </source>
</evidence>
<dbReference type="Proteomes" id="UP000199137">
    <property type="component" value="Unassembled WGS sequence"/>
</dbReference>
<comment type="similarity">
    <text evidence="1">Belongs to the peptidase S1 family.</text>
</comment>
<evidence type="ECO:0000256" key="2">
    <source>
        <dbReference type="ARBA" id="ARBA00023157"/>
    </source>
</evidence>
<evidence type="ECO:0000313" key="6">
    <source>
        <dbReference type="Proteomes" id="UP000199137"/>
    </source>
</evidence>
<dbReference type="EMBL" id="FOWC01000001">
    <property type="protein sequence ID" value="SFO16662.1"/>
    <property type="molecule type" value="Genomic_DNA"/>
</dbReference>
<accession>A0A1I5EYT0</accession>
<sequence length="244" mass="25278">MRVRAAISAAVLLPILTASPALAVANGSDVPAGQFGFAAKLSMTGIPLPNGSTYSSFCSAALVAPQWIVTTGHCFHDANKNRVSGPVPYPTTVSLGLVDETKEKGVQRKVTQVLQAGPNDVALAQLDSPVSEVKPLTVNHLVPGVGQQVTLAGWGSRTAQNPVPSKQLQRGTMKISSVGGTTVGIHGVAPQASTSACTYDTGAPYFTDGKLISIENNGPDCPHTGAETTSRIDVLAEWIDEHAK</sequence>
<dbReference type="GO" id="GO:0006508">
    <property type="term" value="P:proteolysis"/>
    <property type="evidence" value="ECO:0007669"/>
    <property type="project" value="InterPro"/>
</dbReference>
<name>A0A1I5EYT0_9PSEU</name>
<keyword evidence="2" id="KW-1015">Disulfide bond</keyword>
<dbReference type="PROSITE" id="PS50240">
    <property type="entry name" value="TRYPSIN_DOM"/>
    <property type="match status" value="1"/>
</dbReference>
<proteinExistence type="inferred from homology"/>
<dbReference type="STRING" id="112413.SAMN05421854_101866"/>
<dbReference type="InterPro" id="IPR001314">
    <property type="entry name" value="Peptidase_S1A"/>
</dbReference>
<dbReference type="GO" id="GO:0004252">
    <property type="term" value="F:serine-type endopeptidase activity"/>
    <property type="evidence" value="ECO:0007669"/>
    <property type="project" value="InterPro"/>
</dbReference>
<dbReference type="Pfam" id="PF00089">
    <property type="entry name" value="Trypsin"/>
    <property type="match status" value="1"/>
</dbReference>
<dbReference type="AlphaFoldDB" id="A0A1I5EYT0"/>
<dbReference type="OrthoDB" id="9815928at2"/>
<feature type="signal peptide" evidence="3">
    <location>
        <begin position="1"/>
        <end position="23"/>
    </location>
</feature>
<reference evidence="5 6" key="1">
    <citation type="submission" date="2016-10" db="EMBL/GenBank/DDBJ databases">
        <authorList>
            <person name="de Groot N.N."/>
        </authorList>
    </citation>
    <scope>NUCLEOTIDE SEQUENCE [LARGE SCALE GENOMIC DNA]</scope>
    <source>
        <strain evidence="5 6">DSM 44637</strain>
    </source>
</reference>
<feature type="chain" id="PRO_5011630494" evidence="3">
    <location>
        <begin position="24"/>
        <end position="244"/>
    </location>
</feature>
<dbReference type="PRINTS" id="PR00722">
    <property type="entry name" value="CHYMOTRYPSIN"/>
</dbReference>
<evidence type="ECO:0000256" key="1">
    <source>
        <dbReference type="ARBA" id="ARBA00007664"/>
    </source>
</evidence>
<dbReference type="PANTHER" id="PTHR24276:SF98">
    <property type="entry name" value="FI18310P1-RELATED"/>
    <property type="match status" value="1"/>
</dbReference>
<keyword evidence="3" id="KW-0732">Signal</keyword>
<organism evidence="5 6">
    <name type="scientific">Amycolatopsis rubida</name>
    <dbReference type="NCBI Taxonomy" id="112413"/>
    <lineage>
        <taxon>Bacteria</taxon>
        <taxon>Bacillati</taxon>
        <taxon>Actinomycetota</taxon>
        <taxon>Actinomycetes</taxon>
        <taxon>Pseudonocardiales</taxon>
        <taxon>Pseudonocardiaceae</taxon>
        <taxon>Amycolatopsis</taxon>
    </lineage>
</organism>
<dbReference type="RefSeq" id="WP_093572254.1">
    <property type="nucleotide sequence ID" value="NZ_FOWC01000001.1"/>
</dbReference>
<dbReference type="Gene3D" id="2.40.10.10">
    <property type="entry name" value="Trypsin-like serine proteases"/>
    <property type="match status" value="1"/>
</dbReference>
<dbReference type="SMART" id="SM00020">
    <property type="entry name" value="Tryp_SPc"/>
    <property type="match status" value="1"/>
</dbReference>
<dbReference type="InterPro" id="IPR050430">
    <property type="entry name" value="Peptidase_S1"/>
</dbReference>
<evidence type="ECO:0000256" key="3">
    <source>
        <dbReference type="SAM" id="SignalP"/>
    </source>
</evidence>
<dbReference type="PANTHER" id="PTHR24276">
    <property type="entry name" value="POLYSERASE-RELATED"/>
    <property type="match status" value="1"/>
</dbReference>
<dbReference type="InterPro" id="IPR009003">
    <property type="entry name" value="Peptidase_S1_PA"/>
</dbReference>
<dbReference type="SUPFAM" id="SSF50494">
    <property type="entry name" value="Trypsin-like serine proteases"/>
    <property type="match status" value="1"/>
</dbReference>
<gene>
    <name evidence="5" type="ORF">SAMN05421854_101866</name>
</gene>
<evidence type="ECO:0000313" key="5">
    <source>
        <dbReference type="EMBL" id="SFO16662.1"/>
    </source>
</evidence>
<dbReference type="InterPro" id="IPR043504">
    <property type="entry name" value="Peptidase_S1_PA_chymotrypsin"/>
</dbReference>